<dbReference type="SUPFAM" id="SSF56747">
    <property type="entry name" value="Prim-pol domain"/>
    <property type="match status" value="1"/>
</dbReference>
<evidence type="ECO:0000256" key="1">
    <source>
        <dbReference type="ARBA" id="ARBA00009762"/>
    </source>
</evidence>
<dbReference type="InParanoid" id="A0A166JGI1"/>
<evidence type="ECO:0000313" key="3">
    <source>
        <dbReference type="Proteomes" id="UP000076842"/>
    </source>
</evidence>
<dbReference type="Gene3D" id="3.90.920.10">
    <property type="entry name" value="DNA primase, PRIM domain"/>
    <property type="match status" value="1"/>
</dbReference>
<feature type="non-terminal residue" evidence="2">
    <location>
        <position position="149"/>
    </location>
</feature>
<dbReference type="PANTHER" id="PTHR10536">
    <property type="entry name" value="DNA PRIMASE SMALL SUBUNIT"/>
    <property type="match status" value="1"/>
</dbReference>
<proteinExistence type="inferred from homology"/>
<dbReference type="EMBL" id="KV424387">
    <property type="protein sequence ID" value="KZT44698.1"/>
    <property type="molecule type" value="Genomic_DNA"/>
</dbReference>
<dbReference type="STRING" id="1353952.A0A166JGI1"/>
<evidence type="ECO:0000313" key="2">
    <source>
        <dbReference type="EMBL" id="KZT44698.1"/>
    </source>
</evidence>
<comment type="similarity">
    <text evidence="1">Belongs to the eukaryotic-type primase small subunit family.</text>
</comment>
<name>A0A166JGI1_9BASI</name>
<sequence length="149" mass="17637">MMQFYRRLFPYRPFFHWLNHDHTPSKLFTHQEFALTLSGDIYLRYNSFATVEDFAREIKRLNPSRFEVGAIYNARPRDKRTLRAGALQPLMRELVFDIDMTDYDSPNVLQRQGHLQTVLVLHRRPRDCTRLGPSHTVRLSTSVMGVLRS</sequence>
<organism evidence="2 3">
    <name type="scientific">Calocera cornea HHB12733</name>
    <dbReference type="NCBI Taxonomy" id="1353952"/>
    <lineage>
        <taxon>Eukaryota</taxon>
        <taxon>Fungi</taxon>
        <taxon>Dikarya</taxon>
        <taxon>Basidiomycota</taxon>
        <taxon>Agaricomycotina</taxon>
        <taxon>Dacrymycetes</taxon>
        <taxon>Dacrymycetales</taxon>
        <taxon>Dacrymycetaceae</taxon>
        <taxon>Calocera</taxon>
    </lineage>
</organism>
<keyword evidence="3" id="KW-1185">Reference proteome</keyword>
<dbReference type="Proteomes" id="UP000076842">
    <property type="component" value="Unassembled WGS sequence"/>
</dbReference>
<protein>
    <submittedName>
        <fullName evidence="2">Prim-pol domain-containing protein</fullName>
    </submittedName>
</protein>
<dbReference type="OrthoDB" id="19606at2759"/>
<gene>
    <name evidence="2" type="ORF">CALCODRAFT_273700</name>
</gene>
<dbReference type="AlphaFoldDB" id="A0A166JGI1"/>
<reference evidence="2 3" key="1">
    <citation type="journal article" date="2016" name="Mol. Biol. Evol.">
        <title>Comparative Genomics of Early-Diverging Mushroom-Forming Fungi Provides Insights into the Origins of Lignocellulose Decay Capabilities.</title>
        <authorList>
            <person name="Nagy L.G."/>
            <person name="Riley R."/>
            <person name="Tritt A."/>
            <person name="Adam C."/>
            <person name="Daum C."/>
            <person name="Floudas D."/>
            <person name="Sun H."/>
            <person name="Yadav J.S."/>
            <person name="Pangilinan J."/>
            <person name="Larsson K.H."/>
            <person name="Matsuura K."/>
            <person name="Barry K."/>
            <person name="Labutti K."/>
            <person name="Kuo R."/>
            <person name="Ohm R.A."/>
            <person name="Bhattacharya S.S."/>
            <person name="Shirouzu T."/>
            <person name="Yoshinaga Y."/>
            <person name="Martin F.M."/>
            <person name="Grigoriev I.V."/>
            <person name="Hibbett D.S."/>
        </authorList>
    </citation>
    <scope>NUCLEOTIDE SEQUENCE [LARGE SCALE GENOMIC DNA]</scope>
    <source>
        <strain evidence="2 3">HHB12733</strain>
    </source>
</reference>
<accession>A0A166JGI1</accession>